<keyword evidence="5" id="KW-1185">Reference proteome</keyword>
<dbReference type="PANTHER" id="PTHR23110">
    <property type="entry name" value="BTB DOMAIN TRANSCRIPTION FACTOR"/>
    <property type="match status" value="1"/>
</dbReference>
<dbReference type="Gene3D" id="3.30.710.10">
    <property type="entry name" value="Potassium Channel Kv1.1, Chain A"/>
    <property type="match status" value="1"/>
</dbReference>
<dbReference type="InterPro" id="IPR000210">
    <property type="entry name" value="BTB/POZ_dom"/>
</dbReference>
<evidence type="ECO:0000256" key="1">
    <source>
        <dbReference type="ARBA" id="ARBA00004123"/>
    </source>
</evidence>
<dbReference type="EMBL" id="FZQP02000648">
    <property type="protein sequence ID" value="VVC89847.1"/>
    <property type="molecule type" value="Genomic_DNA"/>
</dbReference>
<dbReference type="SUPFAM" id="SSF54695">
    <property type="entry name" value="POZ domain"/>
    <property type="match status" value="1"/>
</dbReference>
<proteinExistence type="predicted"/>
<feature type="domain" description="BTB" evidence="3">
    <location>
        <begin position="30"/>
        <end position="107"/>
    </location>
</feature>
<evidence type="ECO:0000259" key="3">
    <source>
        <dbReference type="PROSITE" id="PS50097"/>
    </source>
</evidence>
<dbReference type="AlphaFoldDB" id="A0A5E4PUW3"/>
<dbReference type="InterPro" id="IPR051095">
    <property type="entry name" value="Dros_DevTransReg"/>
</dbReference>
<dbReference type="GO" id="GO:0006357">
    <property type="term" value="P:regulation of transcription by RNA polymerase II"/>
    <property type="evidence" value="ECO:0007669"/>
    <property type="project" value="TreeGrafter"/>
</dbReference>
<keyword evidence="2" id="KW-0539">Nucleus</keyword>
<dbReference type="GO" id="GO:0005634">
    <property type="term" value="C:nucleus"/>
    <property type="evidence" value="ECO:0007669"/>
    <property type="project" value="UniProtKB-SubCell"/>
</dbReference>
<evidence type="ECO:0000313" key="5">
    <source>
        <dbReference type="Proteomes" id="UP000324832"/>
    </source>
</evidence>
<organism evidence="4 5">
    <name type="scientific">Leptidea sinapis</name>
    <dbReference type="NCBI Taxonomy" id="189913"/>
    <lineage>
        <taxon>Eukaryota</taxon>
        <taxon>Metazoa</taxon>
        <taxon>Ecdysozoa</taxon>
        <taxon>Arthropoda</taxon>
        <taxon>Hexapoda</taxon>
        <taxon>Insecta</taxon>
        <taxon>Pterygota</taxon>
        <taxon>Neoptera</taxon>
        <taxon>Endopterygota</taxon>
        <taxon>Lepidoptera</taxon>
        <taxon>Glossata</taxon>
        <taxon>Ditrysia</taxon>
        <taxon>Papilionoidea</taxon>
        <taxon>Pieridae</taxon>
        <taxon>Dismorphiinae</taxon>
        <taxon>Leptidea</taxon>
    </lineage>
</organism>
<sequence>MTSHFALQWNSYTNNVCEGFCSLQKNGEFVDMTLAADGHFVKVHQLLVALSSPYLKSLISSAPCQHPVIFLNYERVGKIRLTAIIYTNVSNSTLMLLLEYIYTGEVSGMIKQPSGANSSINNVLPDSNDRVLQSDVHKQ</sequence>
<evidence type="ECO:0000256" key="2">
    <source>
        <dbReference type="ARBA" id="ARBA00023242"/>
    </source>
</evidence>
<dbReference type="InterPro" id="IPR011333">
    <property type="entry name" value="SKP1/BTB/POZ_sf"/>
</dbReference>
<gene>
    <name evidence="4" type="ORF">LSINAPIS_LOCUS2889</name>
</gene>
<dbReference type="Proteomes" id="UP000324832">
    <property type="component" value="Unassembled WGS sequence"/>
</dbReference>
<dbReference type="PANTHER" id="PTHR23110:SF109">
    <property type="entry name" value="FI07618P-RELATED"/>
    <property type="match status" value="1"/>
</dbReference>
<reference evidence="4 5" key="1">
    <citation type="submission" date="2017-07" db="EMBL/GenBank/DDBJ databases">
        <authorList>
            <person name="Talla V."/>
            <person name="Backstrom N."/>
        </authorList>
    </citation>
    <scope>NUCLEOTIDE SEQUENCE [LARGE SCALE GENOMIC DNA]</scope>
</reference>
<name>A0A5E4PUW3_9NEOP</name>
<protein>
    <recommendedName>
        <fullName evidence="3">BTB domain-containing protein</fullName>
    </recommendedName>
</protein>
<dbReference type="Pfam" id="PF00651">
    <property type="entry name" value="BTB"/>
    <property type="match status" value="1"/>
</dbReference>
<comment type="subcellular location">
    <subcellularLocation>
        <location evidence="1">Nucleus</location>
    </subcellularLocation>
</comment>
<dbReference type="PROSITE" id="PS50097">
    <property type="entry name" value="BTB"/>
    <property type="match status" value="1"/>
</dbReference>
<accession>A0A5E4PUW3</accession>
<evidence type="ECO:0000313" key="4">
    <source>
        <dbReference type="EMBL" id="VVC89847.1"/>
    </source>
</evidence>